<dbReference type="SUPFAM" id="SSF54637">
    <property type="entry name" value="Thioesterase/thiol ester dehydrase-isomerase"/>
    <property type="match status" value="1"/>
</dbReference>
<comment type="catalytic activity">
    <reaction evidence="23">
        <text>tetradecanoyl-CoA + H2O = tetradecanoate + CoA + H(+)</text>
        <dbReference type="Rhea" id="RHEA:40119"/>
        <dbReference type="ChEBI" id="CHEBI:15377"/>
        <dbReference type="ChEBI" id="CHEBI:15378"/>
        <dbReference type="ChEBI" id="CHEBI:30807"/>
        <dbReference type="ChEBI" id="CHEBI:57287"/>
        <dbReference type="ChEBI" id="CHEBI:57385"/>
    </reaction>
    <physiologicalReaction direction="left-to-right" evidence="23">
        <dbReference type="Rhea" id="RHEA:40120"/>
    </physiologicalReaction>
</comment>
<dbReference type="STRING" id="909663.GCA_000512235_02981"/>
<keyword evidence="24" id="KW-1133">Transmembrane helix</keyword>
<evidence type="ECO:0000256" key="20">
    <source>
        <dbReference type="ARBA" id="ARBA00047734"/>
    </source>
</evidence>
<comment type="similarity">
    <text evidence="15">Belongs to the THEM4/THEM5 thioesterase family.</text>
</comment>
<evidence type="ECO:0000256" key="17">
    <source>
        <dbReference type="ARBA" id="ARBA00040123"/>
    </source>
</evidence>
<dbReference type="PANTHER" id="PTHR12418">
    <property type="entry name" value="ACYL-COENZYME A THIOESTERASE THEM4"/>
    <property type="match status" value="1"/>
</dbReference>
<keyword evidence="11 24" id="KW-0472">Membrane</keyword>
<dbReference type="Proteomes" id="UP000777265">
    <property type="component" value="Unassembled WGS sequence"/>
</dbReference>
<keyword evidence="24" id="KW-0812">Transmembrane</keyword>
<evidence type="ECO:0000256" key="21">
    <source>
        <dbReference type="ARBA" id="ARBA00047969"/>
    </source>
</evidence>
<keyword evidence="6" id="KW-0053">Apoptosis</keyword>
<comment type="catalytic activity">
    <reaction evidence="13">
        <text>(5Z,8Z,11Z,14Z)-eicosatetraenoyl-CoA + H2O = (5Z,8Z,11Z,14Z)-eicosatetraenoate + CoA + H(+)</text>
        <dbReference type="Rhea" id="RHEA:40151"/>
        <dbReference type="ChEBI" id="CHEBI:15377"/>
        <dbReference type="ChEBI" id="CHEBI:15378"/>
        <dbReference type="ChEBI" id="CHEBI:32395"/>
        <dbReference type="ChEBI" id="CHEBI:57287"/>
        <dbReference type="ChEBI" id="CHEBI:57368"/>
    </reaction>
    <physiologicalReaction direction="left-to-right" evidence="13">
        <dbReference type="Rhea" id="RHEA:40152"/>
    </physiologicalReaction>
</comment>
<dbReference type="GO" id="GO:0016020">
    <property type="term" value="C:membrane"/>
    <property type="evidence" value="ECO:0007669"/>
    <property type="project" value="UniProtKB-SubCell"/>
</dbReference>
<feature type="domain" description="Thioesterase" evidence="25">
    <location>
        <begin position="48"/>
        <end position="118"/>
    </location>
</feature>
<evidence type="ECO:0000256" key="1">
    <source>
        <dbReference type="ARBA" id="ARBA00004170"/>
    </source>
</evidence>
<keyword evidence="7" id="KW-0378">Hydrolase</keyword>
<accession>A0A351U7T5</accession>
<dbReference type="InterPro" id="IPR052365">
    <property type="entry name" value="THEM4/THEM5_acyl-CoA_thioest"/>
</dbReference>
<evidence type="ECO:0000256" key="9">
    <source>
        <dbReference type="ARBA" id="ARBA00022946"/>
    </source>
</evidence>
<dbReference type="PANTHER" id="PTHR12418:SF19">
    <property type="entry name" value="ACYL-COENZYME A THIOESTERASE THEM4"/>
    <property type="match status" value="1"/>
</dbReference>
<protein>
    <recommendedName>
        <fullName evidence="17">Acyl-coenzyme A thioesterase THEM4</fullName>
        <ecNumber evidence="16">3.1.2.2</ecNumber>
    </recommendedName>
    <alternativeName>
        <fullName evidence="18">Thioesterase superfamily member 4</fullName>
    </alternativeName>
</protein>
<comment type="catalytic activity">
    <reaction evidence="20">
        <text>hexadecanoyl-CoA + H2O = hexadecanoate + CoA + H(+)</text>
        <dbReference type="Rhea" id="RHEA:16645"/>
        <dbReference type="ChEBI" id="CHEBI:7896"/>
        <dbReference type="ChEBI" id="CHEBI:15377"/>
        <dbReference type="ChEBI" id="CHEBI:15378"/>
        <dbReference type="ChEBI" id="CHEBI:57287"/>
        <dbReference type="ChEBI" id="CHEBI:57379"/>
        <dbReference type="EC" id="3.1.2.2"/>
    </reaction>
    <physiologicalReaction direction="left-to-right" evidence="20">
        <dbReference type="Rhea" id="RHEA:16646"/>
    </physiologicalReaction>
</comment>
<dbReference type="Gene3D" id="3.10.129.10">
    <property type="entry name" value="Hotdog Thioesterase"/>
    <property type="match status" value="1"/>
</dbReference>
<comment type="catalytic activity">
    <reaction evidence="22">
        <text>dodecanoyl-CoA + H2O = dodecanoate + CoA + H(+)</text>
        <dbReference type="Rhea" id="RHEA:30135"/>
        <dbReference type="ChEBI" id="CHEBI:15377"/>
        <dbReference type="ChEBI" id="CHEBI:15378"/>
        <dbReference type="ChEBI" id="CHEBI:18262"/>
        <dbReference type="ChEBI" id="CHEBI:57287"/>
        <dbReference type="ChEBI" id="CHEBI:57375"/>
    </reaction>
    <physiologicalReaction direction="left-to-right" evidence="22">
        <dbReference type="Rhea" id="RHEA:30136"/>
    </physiologicalReaction>
</comment>
<comment type="caution">
    <text evidence="26">The sequence shown here is derived from an EMBL/GenBank/DDBJ whole genome shotgun (WGS) entry which is preliminary data.</text>
</comment>
<evidence type="ECO:0000313" key="26">
    <source>
        <dbReference type="EMBL" id="NLW34816.1"/>
    </source>
</evidence>
<dbReference type="InterPro" id="IPR006683">
    <property type="entry name" value="Thioestr_dom"/>
</dbReference>
<reference evidence="26" key="1">
    <citation type="journal article" date="2020" name="Biotechnol. Biofuels">
        <title>New insights from the biogas microbiome by comprehensive genome-resolved metagenomics of nearly 1600 species originating from multiple anaerobic digesters.</title>
        <authorList>
            <person name="Campanaro S."/>
            <person name="Treu L."/>
            <person name="Rodriguez-R L.M."/>
            <person name="Kovalovszki A."/>
            <person name="Ziels R.M."/>
            <person name="Maus I."/>
            <person name="Zhu X."/>
            <person name="Kougias P.G."/>
            <person name="Basile A."/>
            <person name="Luo G."/>
            <person name="Schluter A."/>
            <person name="Konstantinidis K.T."/>
            <person name="Angelidaki I."/>
        </authorList>
    </citation>
    <scope>NUCLEOTIDE SEQUENCE</scope>
    <source>
        <strain evidence="26">AS06rmzACSIP_7</strain>
    </source>
</reference>
<comment type="catalytic activity">
    <reaction evidence="19">
        <text>octanoyl-CoA + H2O = octanoate + CoA + H(+)</text>
        <dbReference type="Rhea" id="RHEA:30143"/>
        <dbReference type="ChEBI" id="CHEBI:15377"/>
        <dbReference type="ChEBI" id="CHEBI:15378"/>
        <dbReference type="ChEBI" id="CHEBI:25646"/>
        <dbReference type="ChEBI" id="CHEBI:57287"/>
        <dbReference type="ChEBI" id="CHEBI:57386"/>
    </reaction>
    <physiologicalReaction direction="left-to-right" evidence="19">
        <dbReference type="Rhea" id="RHEA:30144"/>
    </physiologicalReaction>
</comment>
<keyword evidence="4" id="KW-1003">Cell membrane</keyword>
<dbReference type="GO" id="GO:0006631">
    <property type="term" value="P:fatty acid metabolic process"/>
    <property type="evidence" value="ECO:0007669"/>
    <property type="project" value="UniProtKB-KW"/>
</dbReference>
<dbReference type="AlphaFoldDB" id="A0A351U7T5"/>
<evidence type="ECO:0000256" key="14">
    <source>
        <dbReference type="ARBA" id="ARBA00037002"/>
    </source>
</evidence>
<name>A0A351U7T5_9BACT</name>
<evidence type="ECO:0000256" key="6">
    <source>
        <dbReference type="ARBA" id="ARBA00022703"/>
    </source>
</evidence>
<dbReference type="EMBL" id="JAAYEE010000082">
    <property type="protein sequence ID" value="NLW34816.1"/>
    <property type="molecule type" value="Genomic_DNA"/>
</dbReference>
<evidence type="ECO:0000256" key="4">
    <source>
        <dbReference type="ARBA" id="ARBA00022475"/>
    </source>
</evidence>
<evidence type="ECO:0000256" key="24">
    <source>
        <dbReference type="SAM" id="Phobius"/>
    </source>
</evidence>
<evidence type="ECO:0000256" key="18">
    <source>
        <dbReference type="ARBA" id="ARBA00043210"/>
    </source>
</evidence>
<keyword evidence="10" id="KW-0443">Lipid metabolism</keyword>
<keyword evidence="9" id="KW-0809">Transit peptide</keyword>
<dbReference type="InterPro" id="IPR029069">
    <property type="entry name" value="HotDog_dom_sf"/>
</dbReference>
<reference evidence="26" key="2">
    <citation type="submission" date="2020-01" db="EMBL/GenBank/DDBJ databases">
        <authorList>
            <person name="Campanaro S."/>
        </authorList>
    </citation>
    <scope>NUCLEOTIDE SEQUENCE</scope>
    <source>
        <strain evidence="26">AS06rmzACSIP_7</strain>
    </source>
</reference>
<sequence>MGILPVYKDSFFCGIDRPDGLQLVMQYEDGTVYTDMVVDNRFEGYEDVVHGGMIFGVLDVIMWYIIFMETKKISMTRKTEMEFLKPVMCNTPYRAKGKFDRVEERDIYASAWVEDQNGECYARVTALFREGKGMSVPAFIDRFDFSRSSPEIKAHFLSILE</sequence>
<dbReference type="GO" id="GO:0016790">
    <property type="term" value="F:thiolester hydrolase activity"/>
    <property type="evidence" value="ECO:0007669"/>
    <property type="project" value="UniProtKB-ARBA"/>
</dbReference>
<dbReference type="Pfam" id="PF03061">
    <property type="entry name" value="4HBT"/>
    <property type="match status" value="1"/>
</dbReference>
<evidence type="ECO:0000256" key="23">
    <source>
        <dbReference type="ARBA" id="ARBA00048180"/>
    </source>
</evidence>
<gene>
    <name evidence="26" type="ORF">GXY80_04950</name>
</gene>
<evidence type="ECO:0000256" key="10">
    <source>
        <dbReference type="ARBA" id="ARBA00023098"/>
    </source>
</evidence>
<evidence type="ECO:0000256" key="2">
    <source>
        <dbReference type="ARBA" id="ARBA00004496"/>
    </source>
</evidence>
<feature type="transmembrane region" description="Helical" evidence="24">
    <location>
        <begin position="48"/>
        <end position="67"/>
    </location>
</feature>
<proteinExistence type="inferred from homology"/>
<comment type="subcellular location">
    <subcellularLocation>
        <location evidence="3">Cell projection</location>
        <location evidence="3">Ruffle membrane</location>
    </subcellularLocation>
    <subcellularLocation>
        <location evidence="2">Cytoplasm</location>
    </subcellularLocation>
    <subcellularLocation>
        <location evidence="1">Membrane</location>
        <topology evidence="1">Peripheral membrane protein</topology>
    </subcellularLocation>
</comment>
<dbReference type="GO" id="GO:0005737">
    <property type="term" value="C:cytoplasm"/>
    <property type="evidence" value="ECO:0007669"/>
    <property type="project" value="UniProtKB-SubCell"/>
</dbReference>
<evidence type="ECO:0000256" key="11">
    <source>
        <dbReference type="ARBA" id="ARBA00023136"/>
    </source>
</evidence>
<evidence type="ECO:0000256" key="5">
    <source>
        <dbReference type="ARBA" id="ARBA00022490"/>
    </source>
</evidence>
<evidence type="ECO:0000256" key="15">
    <source>
        <dbReference type="ARBA" id="ARBA00038456"/>
    </source>
</evidence>
<evidence type="ECO:0000256" key="7">
    <source>
        <dbReference type="ARBA" id="ARBA00022801"/>
    </source>
</evidence>
<dbReference type="CDD" id="cd03443">
    <property type="entry name" value="PaaI_thioesterase"/>
    <property type="match status" value="1"/>
</dbReference>
<organism evidence="26 27">
    <name type="scientific">Syntrophorhabdus aromaticivorans</name>
    <dbReference type="NCBI Taxonomy" id="328301"/>
    <lineage>
        <taxon>Bacteria</taxon>
        <taxon>Pseudomonadati</taxon>
        <taxon>Thermodesulfobacteriota</taxon>
        <taxon>Syntrophorhabdia</taxon>
        <taxon>Syntrophorhabdales</taxon>
        <taxon>Syntrophorhabdaceae</taxon>
        <taxon>Syntrophorhabdus</taxon>
    </lineage>
</organism>
<comment type="catalytic activity">
    <reaction evidence="14">
        <text>(9Z)-octadecenoyl-CoA + H2O = (9Z)-octadecenoate + CoA + H(+)</text>
        <dbReference type="Rhea" id="RHEA:40139"/>
        <dbReference type="ChEBI" id="CHEBI:15377"/>
        <dbReference type="ChEBI" id="CHEBI:15378"/>
        <dbReference type="ChEBI" id="CHEBI:30823"/>
        <dbReference type="ChEBI" id="CHEBI:57287"/>
        <dbReference type="ChEBI" id="CHEBI:57387"/>
    </reaction>
    <physiologicalReaction direction="left-to-right" evidence="14">
        <dbReference type="Rhea" id="RHEA:40140"/>
    </physiologicalReaction>
</comment>
<keyword evidence="5" id="KW-0963">Cytoplasm</keyword>
<evidence type="ECO:0000256" key="13">
    <source>
        <dbReference type="ARBA" id="ARBA00035852"/>
    </source>
</evidence>
<comment type="catalytic activity">
    <reaction evidence="21">
        <text>decanoyl-CoA + H2O = decanoate + CoA + H(+)</text>
        <dbReference type="Rhea" id="RHEA:40059"/>
        <dbReference type="ChEBI" id="CHEBI:15377"/>
        <dbReference type="ChEBI" id="CHEBI:15378"/>
        <dbReference type="ChEBI" id="CHEBI:27689"/>
        <dbReference type="ChEBI" id="CHEBI:57287"/>
        <dbReference type="ChEBI" id="CHEBI:61430"/>
    </reaction>
    <physiologicalReaction direction="left-to-right" evidence="21">
        <dbReference type="Rhea" id="RHEA:40060"/>
    </physiologicalReaction>
</comment>
<evidence type="ECO:0000256" key="16">
    <source>
        <dbReference type="ARBA" id="ARBA00038848"/>
    </source>
</evidence>
<evidence type="ECO:0000256" key="12">
    <source>
        <dbReference type="ARBA" id="ARBA00023273"/>
    </source>
</evidence>
<evidence type="ECO:0000259" key="25">
    <source>
        <dbReference type="Pfam" id="PF03061"/>
    </source>
</evidence>
<dbReference type="EC" id="3.1.2.2" evidence="16"/>
<evidence type="ECO:0000256" key="3">
    <source>
        <dbReference type="ARBA" id="ARBA00004632"/>
    </source>
</evidence>
<evidence type="ECO:0000256" key="8">
    <source>
        <dbReference type="ARBA" id="ARBA00022832"/>
    </source>
</evidence>
<keyword evidence="12" id="KW-0966">Cell projection</keyword>
<evidence type="ECO:0000313" key="27">
    <source>
        <dbReference type="Proteomes" id="UP000777265"/>
    </source>
</evidence>
<evidence type="ECO:0000256" key="19">
    <source>
        <dbReference type="ARBA" id="ARBA00047588"/>
    </source>
</evidence>
<evidence type="ECO:0000256" key="22">
    <source>
        <dbReference type="ARBA" id="ARBA00048074"/>
    </source>
</evidence>
<keyword evidence="8" id="KW-0276">Fatty acid metabolism</keyword>